<gene>
    <name evidence="10" type="ORF">B9T62_36995</name>
</gene>
<evidence type="ECO:0000256" key="4">
    <source>
        <dbReference type="ARBA" id="ARBA00022692"/>
    </source>
</evidence>
<dbReference type="Proteomes" id="UP000249890">
    <property type="component" value="Chromosome"/>
</dbReference>
<evidence type="ECO:0000256" key="7">
    <source>
        <dbReference type="RuleBase" id="RU363032"/>
    </source>
</evidence>
<dbReference type="InterPro" id="IPR025966">
    <property type="entry name" value="OppC_N"/>
</dbReference>
<feature type="transmembrane region" description="Helical" evidence="7">
    <location>
        <begin position="59"/>
        <end position="81"/>
    </location>
</feature>
<dbReference type="InterPro" id="IPR050366">
    <property type="entry name" value="BP-dependent_transpt_permease"/>
</dbReference>
<dbReference type="PANTHER" id="PTHR43386:SF1">
    <property type="entry name" value="D,D-DIPEPTIDE TRANSPORT SYSTEM PERMEASE PROTEIN DDPC-RELATED"/>
    <property type="match status" value="1"/>
</dbReference>
<accession>A0A2Z2KPZ1</accession>
<dbReference type="GO" id="GO:0005886">
    <property type="term" value="C:plasma membrane"/>
    <property type="evidence" value="ECO:0007669"/>
    <property type="project" value="UniProtKB-SubCell"/>
</dbReference>
<feature type="transmembrane region" description="Helical" evidence="7">
    <location>
        <begin position="156"/>
        <end position="179"/>
    </location>
</feature>
<dbReference type="Pfam" id="PF00528">
    <property type="entry name" value="BPD_transp_1"/>
    <property type="match status" value="1"/>
</dbReference>
<dbReference type="Gene3D" id="1.10.3720.10">
    <property type="entry name" value="MetI-like"/>
    <property type="match status" value="1"/>
</dbReference>
<dbReference type="EMBL" id="CP021780">
    <property type="protein sequence ID" value="ASA25840.1"/>
    <property type="molecule type" value="Genomic_DNA"/>
</dbReference>
<evidence type="ECO:0000256" key="5">
    <source>
        <dbReference type="ARBA" id="ARBA00022989"/>
    </source>
</evidence>
<proteinExistence type="inferred from homology"/>
<dbReference type="AlphaFoldDB" id="A0A2Z2KPZ1"/>
<evidence type="ECO:0000256" key="6">
    <source>
        <dbReference type="ARBA" id="ARBA00023136"/>
    </source>
</evidence>
<dbReference type="KEGG" id="pdh:B9T62_36995"/>
<dbReference type="SUPFAM" id="SSF161098">
    <property type="entry name" value="MetI-like"/>
    <property type="match status" value="1"/>
</dbReference>
<feature type="compositionally biased region" description="Low complexity" evidence="8">
    <location>
        <begin position="9"/>
        <end position="21"/>
    </location>
</feature>
<name>A0A2Z2KPZ1_9BACL</name>
<protein>
    <submittedName>
        <fullName evidence="10">Peptide ABC transporter permease</fullName>
    </submittedName>
</protein>
<dbReference type="Pfam" id="PF12911">
    <property type="entry name" value="OppC_N"/>
    <property type="match status" value="1"/>
</dbReference>
<evidence type="ECO:0000256" key="1">
    <source>
        <dbReference type="ARBA" id="ARBA00004651"/>
    </source>
</evidence>
<evidence type="ECO:0000256" key="8">
    <source>
        <dbReference type="SAM" id="MobiDB-lite"/>
    </source>
</evidence>
<dbReference type="OrthoDB" id="9797472at2"/>
<feature type="domain" description="ABC transmembrane type-1" evidence="9">
    <location>
        <begin position="121"/>
        <end position="310"/>
    </location>
</feature>
<comment type="similarity">
    <text evidence="7">Belongs to the binding-protein-dependent transport system permease family.</text>
</comment>
<dbReference type="CDD" id="cd06261">
    <property type="entry name" value="TM_PBP2"/>
    <property type="match status" value="1"/>
</dbReference>
<evidence type="ECO:0000256" key="2">
    <source>
        <dbReference type="ARBA" id="ARBA00022448"/>
    </source>
</evidence>
<feature type="region of interest" description="Disordered" evidence="8">
    <location>
        <begin position="1"/>
        <end position="43"/>
    </location>
</feature>
<reference evidence="10 11" key="1">
    <citation type="submission" date="2017-06" db="EMBL/GenBank/DDBJ databases">
        <title>Complete genome sequence of Paenibacillus donghaensis KCTC 13049T isolated from East Sea sediment, South Korea.</title>
        <authorList>
            <person name="Jung B.K."/>
            <person name="Hong S.-J."/>
            <person name="Shin J.-H."/>
        </authorList>
    </citation>
    <scope>NUCLEOTIDE SEQUENCE [LARGE SCALE GENOMIC DNA]</scope>
    <source>
        <strain evidence="10 11">KCTC 13049</strain>
    </source>
</reference>
<dbReference type="PANTHER" id="PTHR43386">
    <property type="entry name" value="OLIGOPEPTIDE TRANSPORT SYSTEM PERMEASE PROTEIN APPC"/>
    <property type="match status" value="1"/>
</dbReference>
<dbReference type="RefSeq" id="WP_087919800.1">
    <property type="nucleotide sequence ID" value="NZ_CP021780.1"/>
</dbReference>
<keyword evidence="5 7" id="KW-1133">Transmembrane helix</keyword>
<organism evidence="10 11">
    <name type="scientific">Paenibacillus donghaensis</name>
    <dbReference type="NCBI Taxonomy" id="414771"/>
    <lineage>
        <taxon>Bacteria</taxon>
        <taxon>Bacillati</taxon>
        <taxon>Bacillota</taxon>
        <taxon>Bacilli</taxon>
        <taxon>Bacillales</taxon>
        <taxon>Paenibacillaceae</taxon>
        <taxon>Paenibacillus</taxon>
    </lineage>
</organism>
<keyword evidence="3" id="KW-1003">Cell membrane</keyword>
<evidence type="ECO:0000256" key="3">
    <source>
        <dbReference type="ARBA" id="ARBA00022475"/>
    </source>
</evidence>
<dbReference type="InterPro" id="IPR000515">
    <property type="entry name" value="MetI-like"/>
</dbReference>
<keyword evidence="6 7" id="KW-0472">Membrane</keyword>
<keyword evidence="2 7" id="KW-0813">Transport</keyword>
<feature type="transmembrane region" description="Helical" evidence="7">
    <location>
        <begin position="242"/>
        <end position="265"/>
    </location>
</feature>
<feature type="transmembrane region" description="Helical" evidence="7">
    <location>
        <begin position="125"/>
        <end position="150"/>
    </location>
</feature>
<dbReference type="PROSITE" id="PS50928">
    <property type="entry name" value="ABC_TM1"/>
    <property type="match status" value="1"/>
</dbReference>
<keyword evidence="4 7" id="KW-0812">Transmembrane</keyword>
<evidence type="ECO:0000313" key="10">
    <source>
        <dbReference type="EMBL" id="ASA25840.1"/>
    </source>
</evidence>
<sequence length="342" mass="37008">MSTDQTQLSSGPGSPSAGPRGTDPIPAHDPQIPVNDSKRPPGSSGPWRLLWKKFSRNPYAMTGLVVLLIFIGLAIFAPLITKHDPAAIDLMAANLKPGSAGHPLGTDELGGDILSRLLYSARISLLIGFTVALASVVIGSVVGAISGYFGGWVDTIFMRIVDVMNSVPTLFLNILMMAIFGSQIKYMILIMAITSWMSIARLVRGNFLQLREMQYVEAARAIGVSSWGIIFRHLLRNASFPIIVNATLMVGGAILSESALSYLGLGIQAPATSWGLMLSNAQQFMLVDPKQALYPGLCILLVVLAVNFIGDGIRDALDPRQQVTKSRRRLDQWRKNYSKSGN</sequence>
<feature type="transmembrane region" description="Helical" evidence="7">
    <location>
        <begin position="292"/>
        <end position="310"/>
    </location>
</feature>
<dbReference type="GO" id="GO:0055085">
    <property type="term" value="P:transmembrane transport"/>
    <property type="evidence" value="ECO:0007669"/>
    <property type="project" value="InterPro"/>
</dbReference>
<evidence type="ECO:0000259" key="9">
    <source>
        <dbReference type="PROSITE" id="PS50928"/>
    </source>
</evidence>
<keyword evidence="11" id="KW-1185">Reference proteome</keyword>
<evidence type="ECO:0000313" key="11">
    <source>
        <dbReference type="Proteomes" id="UP000249890"/>
    </source>
</evidence>
<comment type="subcellular location">
    <subcellularLocation>
        <location evidence="1 7">Cell membrane</location>
        <topology evidence="1 7">Multi-pass membrane protein</topology>
    </subcellularLocation>
</comment>
<dbReference type="InterPro" id="IPR035906">
    <property type="entry name" value="MetI-like_sf"/>
</dbReference>